<evidence type="ECO:0000313" key="8">
    <source>
        <dbReference type="Proteomes" id="UP000501346"/>
    </source>
</evidence>
<dbReference type="CDD" id="cd00067">
    <property type="entry name" value="GAL4"/>
    <property type="match status" value="1"/>
</dbReference>
<dbReference type="AlphaFoldDB" id="A0A6C1DVY0"/>
<dbReference type="InterPro" id="IPR007219">
    <property type="entry name" value="XnlR_reg_dom"/>
</dbReference>
<evidence type="ECO:0000256" key="2">
    <source>
        <dbReference type="ARBA" id="ARBA00022723"/>
    </source>
</evidence>
<dbReference type="GO" id="GO:0008270">
    <property type="term" value="F:zinc ion binding"/>
    <property type="evidence" value="ECO:0007669"/>
    <property type="project" value="InterPro"/>
</dbReference>
<dbReference type="PROSITE" id="PS00463">
    <property type="entry name" value="ZN2_CY6_FUNGAL_1"/>
    <property type="match status" value="1"/>
</dbReference>
<dbReference type="PANTHER" id="PTHR31405">
    <property type="entry name" value="TRANSCRIPTION FACTOR PDR8-RELATED"/>
    <property type="match status" value="1"/>
</dbReference>
<name>A0A6C1DVY0_SACPS</name>
<dbReference type="Proteomes" id="UP000501346">
    <property type="component" value="Chromosome ScXII"/>
</dbReference>
<evidence type="ECO:0000256" key="4">
    <source>
        <dbReference type="ARBA" id="ARBA00023242"/>
    </source>
</evidence>
<dbReference type="CDD" id="cd12148">
    <property type="entry name" value="fungal_TF_MHR"/>
    <property type="match status" value="1"/>
</dbReference>
<dbReference type="GO" id="GO:0005634">
    <property type="term" value="C:nucleus"/>
    <property type="evidence" value="ECO:0007669"/>
    <property type="project" value="UniProtKB-SubCell"/>
</dbReference>
<gene>
    <name evidence="7" type="primary">PDR8_1</name>
    <name evidence="7" type="ORF">GRS66_003581</name>
</gene>
<dbReference type="GO" id="GO:0006351">
    <property type="term" value="P:DNA-templated transcription"/>
    <property type="evidence" value="ECO:0007669"/>
    <property type="project" value="InterPro"/>
</dbReference>
<dbReference type="GO" id="GO:0000981">
    <property type="term" value="F:DNA-binding transcription factor activity, RNA polymerase II-specific"/>
    <property type="evidence" value="ECO:0007669"/>
    <property type="project" value="InterPro"/>
</dbReference>
<dbReference type="GO" id="GO:0003677">
    <property type="term" value="F:DNA binding"/>
    <property type="evidence" value="ECO:0007669"/>
    <property type="project" value="InterPro"/>
</dbReference>
<dbReference type="SMART" id="SM00066">
    <property type="entry name" value="GAL4"/>
    <property type="match status" value="1"/>
</dbReference>
<keyword evidence="3" id="KW-0862">Zinc</keyword>
<organism evidence="7 8">
    <name type="scientific">Saccharomyces pastorianus</name>
    <name type="common">Lager yeast</name>
    <name type="synonym">Saccharomyces cerevisiae x Saccharomyces eubayanus</name>
    <dbReference type="NCBI Taxonomy" id="27292"/>
    <lineage>
        <taxon>Eukaryota</taxon>
        <taxon>Fungi</taxon>
        <taxon>Dikarya</taxon>
        <taxon>Ascomycota</taxon>
        <taxon>Saccharomycotina</taxon>
        <taxon>Saccharomycetes</taxon>
        <taxon>Saccharomycetales</taxon>
        <taxon>Saccharomycetaceae</taxon>
        <taxon>Saccharomyces</taxon>
    </lineage>
</organism>
<keyword evidence="8" id="KW-1185">Reference proteome</keyword>
<feature type="region of interest" description="Disordered" evidence="5">
    <location>
        <begin position="1"/>
        <end position="21"/>
    </location>
</feature>
<keyword evidence="4" id="KW-0539">Nucleus</keyword>
<dbReference type="PANTHER" id="PTHR31405:SF8">
    <property type="entry name" value="TRANSCRIPTION FACTOR PDR8-RELATED"/>
    <property type="match status" value="1"/>
</dbReference>
<dbReference type="InterPro" id="IPR036864">
    <property type="entry name" value="Zn2-C6_fun-type_DNA-bd_sf"/>
</dbReference>
<dbReference type="Pfam" id="PF04082">
    <property type="entry name" value="Fungal_trans"/>
    <property type="match status" value="1"/>
</dbReference>
<keyword evidence="2" id="KW-0479">Metal-binding</keyword>
<dbReference type="PROSITE" id="PS50048">
    <property type="entry name" value="ZN2_CY6_FUNGAL_2"/>
    <property type="match status" value="1"/>
</dbReference>
<evidence type="ECO:0000313" key="7">
    <source>
        <dbReference type="EMBL" id="QID81216.1"/>
    </source>
</evidence>
<comment type="subcellular location">
    <subcellularLocation>
        <location evidence="1">Nucleus</location>
    </subcellularLocation>
</comment>
<dbReference type="Pfam" id="PF00172">
    <property type="entry name" value="Zn_clus"/>
    <property type="match status" value="1"/>
</dbReference>
<evidence type="ECO:0000259" key="6">
    <source>
        <dbReference type="PROSITE" id="PS50048"/>
    </source>
</evidence>
<feature type="domain" description="Zn(2)-C6 fungal-type" evidence="6">
    <location>
        <begin position="30"/>
        <end position="61"/>
    </location>
</feature>
<accession>A0A6C1DVY0</accession>
<evidence type="ECO:0000256" key="5">
    <source>
        <dbReference type="SAM" id="MobiDB-lite"/>
    </source>
</evidence>
<reference evidence="7 8" key="1">
    <citation type="journal article" date="2019" name="BMC Genomics">
        <title>Chromosome level assembly and comparative genome analysis confirm lager-brewing yeasts originated from a single hybridization.</title>
        <authorList>
            <person name="Salazar A.N."/>
            <person name="Gorter de Vries A.R."/>
            <person name="van den Broek M."/>
            <person name="Brouwers N."/>
            <person name="de la Torre Cortes P."/>
            <person name="Kuijpers N.G.A."/>
            <person name="Daran J.G."/>
            <person name="Abeel T."/>
        </authorList>
    </citation>
    <scope>NUCLEOTIDE SEQUENCE [LARGE SCALE GENOMIC DNA]</scope>
    <source>
        <strain evidence="7 8">CBS 1483</strain>
    </source>
</reference>
<protein>
    <submittedName>
        <fullName evidence="7">Transcription factor</fullName>
    </submittedName>
</protein>
<dbReference type="SUPFAM" id="SSF57701">
    <property type="entry name" value="Zn2/Cys6 DNA-binding domain"/>
    <property type="match status" value="1"/>
</dbReference>
<dbReference type="InterPro" id="IPR052693">
    <property type="entry name" value="Yeast_MDR_Regulatory"/>
</dbReference>
<evidence type="ECO:0000256" key="1">
    <source>
        <dbReference type="ARBA" id="ARBA00004123"/>
    </source>
</evidence>
<dbReference type="Gene3D" id="4.10.240.10">
    <property type="entry name" value="Zn(2)-C6 fungal-type DNA-binding domain"/>
    <property type="match status" value="1"/>
</dbReference>
<dbReference type="OrthoDB" id="10261408at2759"/>
<sequence length="701" mass="81385">MDRSHFPMTSTTGEPVLSGKKGKRRKVIKSCAFCRKRKLKCSQARPMCQQCVIRKLPQCVYTEEFNYPLSNTELFEQVPNVALVQKIENLQTLLKENDNNNAKPVYCRSSENPLRSLRTSVLGDNGSRYVFGPTSWKTLSLFEQNKFQTEFQNLWKVLKPLSECTKSQLNENDVVADLPSFPQMESCIKSFFAGPLFDILHIFNQDDILSLLDRLFIRDTTDKNLVILLDLQGNAKDKYNLGIVLQILCLGYYNQDIPSSVSHFLHSLSAASLSSSSSNFVEKLQFFLLSYISVMISCTDGVWDATQGVDLINELCQGCISLGLNDIDKWYLNESEETKQNLRCIWFWALFLDVSTSYDIGNPPSISDDLFDLSIFTAQNFQSPSIDFRRVKLMHDFLDVSRFTTREIHKREMNEKLTTFSLRLIEFIQSNFSPIEHYTNSVYYSDIDPFDILILSRSLSIVASIYNIEMIIAQQSRIIDKNRMVQFLLISISVCVNTMVFHFKEPINDQENVLTEGLKLSIILINPLLIRIVSQVYSLAFNRLIFREKGFLFLIDLDTGKKIQFIKYEEENFDELLTGFDVRTDKFLSFSGTIIRFYEIVDSIFAVNERNKRLLKAVSNFYQLTSTLAFERVSRVLFDKASQARIETEKIWLKKGINMEHFSDLMIEDFINDVWKTFKEISKDLWSIDKKKFYKQYHFDL</sequence>
<proteinExistence type="predicted"/>
<dbReference type="InterPro" id="IPR001138">
    <property type="entry name" value="Zn2Cys6_DnaBD"/>
</dbReference>
<evidence type="ECO:0000256" key="3">
    <source>
        <dbReference type="ARBA" id="ARBA00022833"/>
    </source>
</evidence>
<dbReference type="EMBL" id="CP048993">
    <property type="protein sequence ID" value="QID81216.1"/>
    <property type="molecule type" value="Genomic_DNA"/>
</dbReference>